<protein>
    <submittedName>
        <fullName evidence="4">LLM class flavin-dependent oxidoreductase</fullName>
    </submittedName>
</protein>
<accession>A0ABW0YSM0</accession>
<organism evidence="4 5">
    <name type="scientific">Streptomyces gamaensis</name>
    <dbReference type="NCBI Taxonomy" id="1763542"/>
    <lineage>
        <taxon>Bacteria</taxon>
        <taxon>Bacillati</taxon>
        <taxon>Actinomycetota</taxon>
        <taxon>Actinomycetes</taxon>
        <taxon>Kitasatosporales</taxon>
        <taxon>Streptomycetaceae</taxon>
        <taxon>Streptomyces</taxon>
    </lineage>
</organism>
<name>A0ABW0YSM0_9ACTN</name>
<evidence type="ECO:0000313" key="5">
    <source>
        <dbReference type="Proteomes" id="UP001596083"/>
    </source>
</evidence>
<feature type="domain" description="Luciferase-like" evidence="3">
    <location>
        <begin position="1"/>
        <end position="312"/>
    </location>
</feature>
<dbReference type="PANTHER" id="PTHR30137:SF8">
    <property type="entry name" value="BLR5498 PROTEIN"/>
    <property type="match status" value="1"/>
</dbReference>
<evidence type="ECO:0000313" key="4">
    <source>
        <dbReference type="EMBL" id="MFC5719501.1"/>
    </source>
</evidence>
<comment type="caution">
    <text evidence="4">The sequence shown here is derived from an EMBL/GenBank/DDBJ whole genome shotgun (WGS) entry which is preliminary data.</text>
</comment>
<proteinExistence type="predicted"/>
<evidence type="ECO:0000259" key="3">
    <source>
        <dbReference type="Pfam" id="PF00296"/>
    </source>
</evidence>
<dbReference type="PANTHER" id="PTHR30137">
    <property type="entry name" value="LUCIFERASE-LIKE MONOOXYGENASE"/>
    <property type="match status" value="1"/>
</dbReference>
<dbReference type="EMBL" id="JBHSPB010000002">
    <property type="protein sequence ID" value="MFC5719501.1"/>
    <property type="molecule type" value="Genomic_DNA"/>
</dbReference>
<reference evidence="5" key="1">
    <citation type="journal article" date="2019" name="Int. J. Syst. Evol. Microbiol.">
        <title>The Global Catalogue of Microorganisms (GCM) 10K type strain sequencing project: providing services to taxonomists for standard genome sequencing and annotation.</title>
        <authorList>
            <consortium name="The Broad Institute Genomics Platform"/>
            <consortium name="The Broad Institute Genome Sequencing Center for Infectious Disease"/>
            <person name="Wu L."/>
            <person name="Ma J."/>
        </authorList>
    </citation>
    <scope>NUCLEOTIDE SEQUENCE [LARGE SCALE GENOMIC DNA]</scope>
    <source>
        <strain evidence="5">CGMCC 4.7304</strain>
    </source>
</reference>
<keyword evidence="2" id="KW-0503">Monooxygenase</keyword>
<evidence type="ECO:0000256" key="2">
    <source>
        <dbReference type="ARBA" id="ARBA00023033"/>
    </source>
</evidence>
<dbReference type="InterPro" id="IPR050766">
    <property type="entry name" value="Bact_Lucif_Oxidored"/>
</dbReference>
<keyword evidence="5" id="KW-1185">Reference proteome</keyword>
<dbReference type="InterPro" id="IPR011251">
    <property type="entry name" value="Luciferase-like_dom"/>
</dbReference>
<dbReference type="RefSeq" id="WP_390314590.1">
    <property type="nucleotide sequence ID" value="NZ_JBHSPB010000002.1"/>
</dbReference>
<dbReference type="Pfam" id="PF00296">
    <property type="entry name" value="Bac_luciferase"/>
    <property type="match status" value="1"/>
</dbReference>
<dbReference type="Gene3D" id="3.20.20.30">
    <property type="entry name" value="Luciferase-like domain"/>
    <property type="match status" value="1"/>
</dbReference>
<dbReference type="InterPro" id="IPR036661">
    <property type="entry name" value="Luciferase-like_sf"/>
</dbReference>
<gene>
    <name evidence="4" type="ORF">ACFP1Z_04780</name>
</gene>
<evidence type="ECO:0000256" key="1">
    <source>
        <dbReference type="ARBA" id="ARBA00023002"/>
    </source>
</evidence>
<keyword evidence="1" id="KW-0560">Oxidoreductase</keyword>
<dbReference type="Proteomes" id="UP001596083">
    <property type="component" value="Unassembled WGS sequence"/>
</dbReference>
<sequence length="383" mass="42044">MKLAYFTHVWGRPGLSAGQRYARLWRELAAADRLGFDYAFSVEHHCTPHESWMSSPSVFATGAALHTERIRVGAMGWVPALRHPLHLVEDVVTLDHVLGGRLDVGLASGVGPEPFLPFGADFERRHELTWEAAELLRAACGAEGPFDFEGPVHTLREVCLSFPALQRPHPPLWIPTTNRGTLRRLAGIGAHTASTMIVPRPAMAPVYRHYVERWRAAGHTGDPNIGYWSLVHVAETDAEAEARAAAHITHTFTKVLRYDSVRRSGAAATPASRLSTADILAGSGDFRFLMEHNLVFVGSPATVADRIRQAAREGHVNTLFGEFDFGCLDEADRAESVELFARDVIPELRGFSPFEPPAAVSGAYTASEEQQVADRLQALGYLD</sequence>
<dbReference type="SUPFAM" id="SSF51679">
    <property type="entry name" value="Bacterial luciferase-like"/>
    <property type="match status" value="1"/>
</dbReference>